<gene>
    <name evidence="3" type="ORF">sS8_0611</name>
</gene>
<evidence type="ECO:0000313" key="4">
    <source>
        <dbReference type="Proteomes" id="UP000266313"/>
    </source>
</evidence>
<dbReference type="InterPro" id="IPR013424">
    <property type="entry name" value="Ice-binding_C"/>
</dbReference>
<dbReference type="KEGG" id="mmai:sS8_0611"/>
<reference evidence="3 4" key="1">
    <citation type="submission" date="2016-12" db="EMBL/GenBank/DDBJ databases">
        <title>Genome sequencing of Methylocaldum marinum.</title>
        <authorList>
            <person name="Takeuchi M."/>
            <person name="Kamagata Y."/>
            <person name="Hiraoka S."/>
            <person name="Oshima K."/>
            <person name="Hattori M."/>
            <person name="Iwasaki W."/>
        </authorList>
    </citation>
    <scope>NUCLEOTIDE SEQUENCE [LARGE SCALE GENOMIC DNA]</scope>
    <source>
        <strain evidence="3 4">S8</strain>
    </source>
</reference>
<proteinExistence type="predicted"/>
<dbReference type="AlphaFoldDB" id="A0A250KLZ7"/>
<feature type="chain" id="PRO_5012852047" description="Ice-binding protein C-terminal domain-containing protein" evidence="1">
    <location>
        <begin position="31"/>
        <end position="288"/>
    </location>
</feature>
<dbReference type="EMBL" id="AP017928">
    <property type="protein sequence ID" value="BBA32576.1"/>
    <property type="molecule type" value="Genomic_DNA"/>
</dbReference>
<keyword evidence="1" id="KW-0732">Signal</keyword>
<feature type="domain" description="Ice-binding protein C-terminal" evidence="2">
    <location>
        <begin position="258"/>
        <end position="281"/>
    </location>
</feature>
<evidence type="ECO:0000256" key="1">
    <source>
        <dbReference type="SAM" id="SignalP"/>
    </source>
</evidence>
<evidence type="ECO:0000313" key="3">
    <source>
        <dbReference type="EMBL" id="BBA32576.1"/>
    </source>
</evidence>
<dbReference type="OrthoDB" id="6383946at2"/>
<dbReference type="NCBIfam" id="TIGR02595">
    <property type="entry name" value="PEP_CTERM"/>
    <property type="match status" value="1"/>
</dbReference>
<evidence type="ECO:0000259" key="2">
    <source>
        <dbReference type="Pfam" id="PF07589"/>
    </source>
</evidence>
<dbReference type="Pfam" id="PF07589">
    <property type="entry name" value="PEP-CTERM"/>
    <property type="match status" value="1"/>
</dbReference>
<dbReference type="Proteomes" id="UP000266313">
    <property type="component" value="Chromosome"/>
</dbReference>
<organism evidence="3 4">
    <name type="scientific">Methylocaldum marinum</name>
    <dbReference type="NCBI Taxonomy" id="1432792"/>
    <lineage>
        <taxon>Bacteria</taxon>
        <taxon>Pseudomonadati</taxon>
        <taxon>Pseudomonadota</taxon>
        <taxon>Gammaproteobacteria</taxon>
        <taxon>Methylococcales</taxon>
        <taxon>Methylococcaceae</taxon>
        <taxon>Methylocaldum</taxon>
    </lineage>
</organism>
<keyword evidence="4" id="KW-1185">Reference proteome</keyword>
<name>A0A250KLZ7_9GAMM</name>
<dbReference type="RefSeq" id="WP_119628350.1">
    <property type="nucleotide sequence ID" value="NZ_AP017928.1"/>
</dbReference>
<accession>A0A250KLZ7</accession>
<protein>
    <recommendedName>
        <fullName evidence="2">Ice-binding protein C-terminal domain-containing protein</fullName>
    </recommendedName>
</protein>
<sequence length="288" mass="28776">MNKVTSLGLRQRLYLLLGLSLLAVSGAGHATVIAGSSSAYGVSAEATLDLPILPDVGLSVGPLPSVSGSAPPPYNNSAQVADLQAGVPGTLSLTASVLETNAESNVDGMNGVRFASADATVTDLDFSASTGSLIDFATLSLTADAVGSTAEVQGDYGALVATGDTTLANASLNLETPLGTISVALDAMPAPNTIVDVSALGLAGITLILNEQLIGGDGIESRDIVVNAIHLMLDVNLLGLAGLSGDIIIGHSEASLLAVPEPATLALMGLGVCALCWQSRRKAAVSFA</sequence>
<feature type="signal peptide" evidence="1">
    <location>
        <begin position="1"/>
        <end position="30"/>
    </location>
</feature>